<dbReference type="Proteomes" id="UP000298860">
    <property type="component" value="Unassembled WGS sequence"/>
</dbReference>
<protein>
    <submittedName>
        <fullName evidence="2">Uncharacterized protein</fullName>
    </submittedName>
</protein>
<dbReference type="AlphaFoldDB" id="A0A4D4JHH6"/>
<gene>
    <name evidence="2" type="ORF">GTS_54790</name>
</gene>
<feature type="signal peptide" evidence="1">
    <location>
        <begin position="1"/>
        <end position="40"/>
    </location>
</feature>
<proteinExistence type="predicted"/>
<dbReference type="EMBL" id="BJFL01000062">
    <property type="protein sequence ID" value="GDY33846.1"/>
    <property type="molecule type" value="Genomic_DNA"/>
</dbReference>
<accession>A0A4D4JHH6</accession>
<name>A0A4D4JHH6_9PSEU</name>
<sequence length="86" mass="8785">MTVQLDSAPRPRWRLRALVPAAAAAVLGAGGVLLAAPAHAAGETVNIWLTTTNDSGGRNVTAGLRQQASISFVGPPGGARALERCR</sequence>
<feature type="chain" id="PRO_5020980709" evidence="1">
    <location>
        <begin position="41"/>
        <end position="86"/>
    </location>
</feature>
<keyword evidence="3" id="KW-1185">Reference proteome</keyword>
<evidence type="ECO:0000313" key="3">
    <source>
        <dbReference type="Proteomes" id="UP000298860"/>
    </source>
</evidence>
<comment type="caution">
    <text evidence="2">The sequence shown here is derived from an EMBL/GenBank/DDBJ whole genome shotgun (WGS) entry which is preliminary data.</text>
</comment>
<organism evidence="2 3">
    <name type="scientific">Gandjariella thermophila</name>
    <dbReference type="NCBI Taxonomy" id="1931992"/>
    <lineage>
        <taxon>Bacteria</taxon>
        <taxon>Bacillati</taxon>
        <taxon>Actinomycetota</taxon>
        <taxon>Actinomycetes</taxon>
        <taxon>Pseudonocardiales</taxon>
        <taxon>Pseudonocardiaceae</taxon>
        <taxon>Gandjariella</taxon>
    </lineage>
</organism>
<keyword evidence="1" id="KW-0732">Signal</keyword>
<evidence type="ECO:0000313" key="2">
    <source>
        <dbReference type="EMBL" id="GDY33846.1"/>
    </source>
</evidence>
<reference evidence="3" key="1">
    <citation type="submission" date="2019-04" db="EMBL/GenBank/DDBJ databases">
        <title>Draft genome sequence of Pseudonocardiaceae bacterium SL3-2-4.</title>
        <authorList>
            <person name="Ningsih F."/>
            <person name="Yokota A."/>
            <person name="Sakai Y."/>
            <person name="Nanatani K."/>
            <person name="Yabe S."/>
            <person name="Oetari A."/>
            <person name="Sjamsuridzal W."/>
        </authorList>
    </citation>
    <scope>NUCLEOTIDE SEQUENCE [LARGE SCALE GENOMIC DNA]</scope>
    <source>
        <strain evidence="3">SL3-2-4</strain>
    </source>
</reference>
<evidence type="ECO:0000256" key="1">
    <source>
        <dbReference type="SAM" id="SignalP"/>
    </source>
</evidence>